<reference evidence="1" key="1">
    <citation type="submission" date="2023-10" db="EMBL/GenBank/DDBJ databases">
        <title>Whole genome sequencing of actinobacterial strain Amycolatopsis sp. (BCA-696) identifies the underlying plant growth-promoting genes.</title>
        <authorList>
            <person name="Gandham P."/>
            <person name="Vadla N."/>
            <person name="Saji A."/>
            <person name="Srinivas V."/>
            <person name="Ruperao P."/>
            <person name="Selvanayagam S."/>
            <person name="Saxena R.K."/>
            <person name="Rathore A."/>
            <person name="Gopalakrishnan S."/>
            <person name="Thakur V."/>
        </authorList>
    </citation>
    <scope>NUCLEOTIDE SEQUENCE</scope>
    <source>
        <strain evidence="1">BCA-696</strain>
    </source>
</reference>
<keyword evidence="2" id="KW-1185">Reference proteome</keyword>
<evidence type="ECO:0000313" key="2">
    <source>
        <dbReference type="Proteomes" id="UP001456344"/>
    </source>
</evidence>
<evidence type="ECO:0000313" key="1">
    <source>
        <dbReference type="EMBL" id="WYW18146.1"/>
    </source>
</evidence>
<accession>A0ACD5BFJ0</accession>
<sequence>MTYAVELTELDSIDTAHLRRHTTTADIGECVGMGLDALYTFVSEAGAAPNGPPQAAYPGDFQPGEELDLDLYLPIAGGLPPQHDIDVVTLAGGPAARTSHHGPYDEIGAAYEAVYEWVRENGRQPAGAPRELYLRGPDSTPDPADYVTDVVLPLRNE</sequence>
<name>A0ACD5BFJ0_9PSEU</name>
<gene>
    <name evidence="1" type="ORF">LCL61_21625</name>
</gene>
<proteinExistence type="predicted"/>
<protein>
    <submittedName>
        <fullName evidence="1">GyrI-like domain-containing protein</fullName>
    </submittedName>
</protein>
<organism evidence="1 2">
    <name type="scientific">Amycolatopsis coloradensis</name>
    <dbReference type="NCBI Taxonomy" id="76021"/>
    <lineage>
        <taxon>Bacteria</taxon>
        <taxon>Bacillati</taxon>
        <taxon>Actinomycetota</taxon>
        <taxon>Actinomycetes</taxon>
        <taxon>Pseudonocardiales</taxon>
        <taxon>Pseudonocardiaceae</taxon>
        <taxon>Amycolatopsis</taxon>
    </lineage>
</organism>
<dbReference type="EMBL" id="CP150484">
    <property type="protein sequence ID" value="WYW18146.1"/>
    <property type="molecule type" value="Genomic_DNA"/>
</dbReference>
<dbReference type="Proteomes" id="UP001456344">
    <property type="component" value="Chromosome"/>
</dbReference>